<feature type="signal peptide" evidence="2">
    <location>
        <begin position="1"/>
        <end position="20"/>
    </location>
</feature>
<dbReference type="EMBL" id="JABANP010000209">
    <property type="protein sequence ID" value="KAF4686763.1"/>
    <property type="molecule type" value="Genomic_DNA"/>
</dbReference>
<feature type="region of interest" description="Disordered" evidence="1">
    <location>
        <begin position="33"/>
        <end position="55"/>
    </location>
</feature>
<sequence>MIRTFVISAFLYLYLSMCTAEKVSTVPGAPQVEAQPAYNNCDHTTTTDKNRPYTGADQISGSADEAHNVVAGSVGHGDLQRVLEGGLTTTSSPTTSHAGDPGDIAVSGESRAIAPARSRFPPSGLGPRRPARPRRISIGLTTSRAVEDFQFPPLYLGY</sequence>
<evidence type="ECO:0000256" key="2">
    <source>
        <dbReference type="SAM" id="SignalP"/>
    </source>
</evidence>
<feature type="chain" id="PRO_5029860086" evidence="2">
    <location>
        <begin position="21"/>
        <end position="158"/>
    </location>
</feature>
<keyword evidence="2" id="KW-0732">Signal</keyword>
<protein>
    <submittedName>
        <fullName evidence="3">Uncharacterized protein</fullName>
    </submittedName>
</protein>
<name>A0A7J6NSD5_PEROL</name>
<gene>
    <name evidence="3" type="ORF">FOZ60_004827</name>
</gene>
<proteinExistence type="predicted"/>
<dbReference type="AlphaFoldDB" id="A0A7J6NSD5"/>
<accession>A0A7J6NSD5</accession>
<evidence type="ECO:0000313" key="3">
    <source>
        <dbReference type="EMBL" id="KAF4686763.1"/>
    </source>
</evidence>
<evidence type="ECO:0000313" key="4">
    <source>
        <dbReference type="Proteomes" id="UP000541610"/>
    </source>
</evidence>
<dbReference type="Proteomes" id="UP000541610">
    <property type="component" value="Unassembled WGS sequence"/>
</dbReference>
<comment type="caution">
    <text evidence="3">The sequence shown here is derived from an EMBL/GenBank/DDBJ whole genome shotgun (WGS) entry which is preliminary data.</text>
</comment>
<organism evidence="3 4">
    <name type="scientific">Perkinsus olseni</name>
    <name type="common">Perkinsus atlanticus</name>
    <dbReference type="NCBI Taxonomy" id="32597"/>
    <lineage>
        <taxon>Eukaryota</taxon>
        <taxon>Sar</taxon>
        <taxon>Alveolata</taxon>
        <taxon>Perkinsozoa</taxon>
        <taxon>Perkinsea</taxon>
        <taxon>Perkinsida</taxon>
        <taxon>Perkinsidae</taxon>
        <taxon>Perkinsus</taxon>
    </lineage>
</organism>
<evidence type="ECO:0000256" key="1">
    <source>
        <dbReference type="SAM" id="MobiDB-lite"/>
    </source>
</evidence>
<reference evidence="3 4" key="1">
    <citation type="submission" date="2020-04" db="EMBL/GenBank/DDBJ databases">
        <title>Perkinsus olseni comparative genomics.</title>
        <authorList>
            <person name="Bogema D.R."/>
        </authorList>
    </citation>
    <scope>NUCLEOTIDE SEQUENCE [LARGE SCALE GENOMIC DNA]</scope>
    <source>
        <strain evidence="3">00978-12</strain>
    </source>
</reference>